<accession>A0A0N8KRM0</accession>
<comment type="caution">
    <text evidence="1">The sequence shown here is derived from an EMBL/GenBank/DDBJ whole genome shotgun (WGS) entry which is preliminary data.</text>
</comment>
<proteinExistence type="predicted"/>
<reference evidence="1 2" key="1">
    <citation type="submission" date="2015-09" db="EMBL/GenBank/DDBJ databases">
        <title>A metagenomics-based metabolic model of nitrate-dependent anaerobic oxidation of methane by Methanoperedens-like archaea.</title>
        <authorList>
            <person name="Arshad A."/>
            <person name="Speth D.R."/>
            <person name="De Graaf R.M."/>
            <person name="Op Den Camp H.J."/>
            <person name="Jetten M.S."/>
            <person name="Welte C.U."/>
        </authorList>
    </citation>
    <scope>NUCLEOTIDE SEQUENCE [LARGE SCALE GENOMIC DNA]</scope>
</reference>
<dbReference type="EMBL" id="LKCM01000013">
    <property type="protein sequence ID" value="KPQ45314.1"/>
    <property type="molecule type" value="Genomic_DNA"/>
</dbReference>
<sequence length="113" mass="12892">MGLNTVTTFRLDIERVAHTLDLDEYKINEAKKTGKSTMISPKFYNKGIYRVRDVNNGLIEDIAVNIDKIAAVTYDGLVRELGKDCVDKALWKDVPEGEAIFFYSLKLEDEFVK</sequence>
<organism evidence="1 2">
    <name type="scientific">Candidatus Methanoperedens nitratireducens</name>
    <dbReference type="NCBI Taxonomy" id="1392998"/>
    <lineage>
        <taxon>Archaea</taxon>
        <taxon>Methanobacteriati</taxon>
        <taxon>Methanobacteriota</taxon>
        <taxon>Stenosarchaea group</taxon>
        <taxon>Methanomicrobia</taxon>
        <taxon>Methanosarcinales</taxon>
        <taxon>ANME-2 cluster</taxon>
        <taxon>Candidatus Methanoperedentaceae</taxon>
        <taxon>Candidatus Methanoperedens</taxon>
    </lineage>
</organism>
<dbReference type="AlphaFoldDB" id="A0A0N8KRM0"/>
<evidence type="ECO:0000313" key="1">
    <source>
        <dbReference type="EMBL" id="KPQ45314.1"/>
    </source>
</evidence>
<dbReference type="Proteomes" id="UP000050360">
    <property type="component" value="Unassembled WGS sequence"/>
</dbReference>
<evidence type="ECO:0000313" key="2">
    <source>
        <dbReference type="Proteomes" id="UP000050360"/>
    </source>
</evidence>
<gene>
    <name evidence="1" type="ORF">MPEBLZ_00095</name>
</gene>
<protein>
    <submittedName>
        <fullName evidence="1">Uncharacterized protein</fullName>
    </submittedName>
</protein>
<name>A0A0N8KRM0_9EURY</name>